<dbReference type="GO" id="GO:0000978">
    <property type="term" value="F:RNA polymerase II cis-regulatory region sequence-specific DNA binding"/>
    <property type="evidence" value="ECO:0007669"/>
    <property type="project" value="TreeGrafter"/>
</dbReference>
<dbReference type="GO" id="GO:0005634">
    <property type="term" value="C:nucleus"/>
    <property type="evidence" value="ECO:0007669"/>
    <property type="project" value="UniProtKB-SubCell"/>
</dbReference>
<name>A0A8B9R979_ASTMX</name>
<evidence type="ECO:0000256" key="5">
    <source>
        <dbReference type="ARBA" id="ARBA00022771"/>
    </source>
</evidence>
<reference evidence="11" key="1">
    <citation type="submission" date="2025-08" db="UniProtKB">
        <authorList>
            <consortium name="Ensembl"/>
        </authorList>
    </citation>
    <scope>IDENTIFICATION</scope>
</reference>
<feature type="region of interest" description="Disordered" evidence="9">
    <location>
        <begin position="1"/>
        <end position="28"/>
    </location>
</feature>
<comment type="similarity">
    <text evidence="2">Belongs to the krueppel C2H2-type zinc-finger protein family.</text>
</comment>
<dbReference type="Gene3D" id="3.30.160.60">
    <property type="entry name" value="Classic Zinc Finger"/>
    <property type="match status" value="4"/>
</dbReference>
<keyword evidence="4" id="KW-0677">Repeat</keyword>
<evidence type="ECO:0000256" key="8">
    <source>
        <dbReference type="PROSITE-ProRule" id="PRU00042"/>
    </source>
</evidence>
<keyword evidence="7" id="KW-0539">Nucleus</keyword>
<dbReference type="PANTHER" id="PTHR24390:SF79">
    <property type="entry name" value="ASPARAGINE-RICH ZINC FINGER PROTEIN AZF1"/>
    <property type="match status" value="1"/>
</dbReference>
<feature type="region of interest" description="Disordered" evidence="9">
    <location>
        <begin position="62"/>
        <end position="87"/>
    </location>
</feature>
<protein>
    <recommendedName>
        <fullName evidence="10">C2H2-type domain-containing protein</fullName>
    </recommendedName>
</protein>
<dbReference type="PANTHER" id="PTHR24390">
    <property type="entry name" value="ZINC FINGER PROTEIN"/>
    <property type="match status" value="1"/>
</dbReference>
<dbReference type="InterPro" id="IPR013087">
    <property type="entry name" value="Znf_C2H2_type"/>
</dbReference>
<accession>A0A8B9R979</accession>
<dbReference type="SUPFAM" id="SSF57667">
    <property type="entry name" value="beta-beta-alpha zinc fingers"/>
    <property type="match status" value="2"/>
</dbReference>
<sequence>MATNWLGNQRKTMTKAKNANADDSNREVKSEKMTRFGCKLCPATFLHKTSVWKHTKLKHGLLKNTSKPVGKQSSSNDQGPESQKSPHEASRRYFTCHFCERCFNASERLRKHLRLRVGKKPYRCLDCGKNFVRRGNLIAHKSVHKRRIECSCQMQFKFPVYFLRHVASHTKTKPNCGICQKQFDDSKAMSDHCLTHIPKVLVSKCQFCKQHFPNPNRATLARHMRIHTGEKPFVCKDCGTRFARKE</sequence>
<keyword evidence="5 8" id="KW-0863">Zinc-finger</keyword>
<dbReference type="Pfam" id="PF00096">
    <property type="entry name" value="zf-C2H2"/>
    <property type="match status" value="1"/>
</dbReference>
<dbReference type="FunFam" id="3.30.160.60:FF:000135">
    <property type="entry name" value="Zinc finger protein 358"/>
    <property type="match status" value="1"/>
</dbReference>
<evidence type="ECO:0000313" key="11">
    <source>
        <dbReference type="Ensembl" id="ENSAMXP00005026113.1"/>
    </source>
</evidence>
<dbReference type="GO" id="GO:0003700">
    <property type="term" value="F:DNA-binding transcription factor activity"/>
    <property type="evidence" value="ECO:0007669"/>
    <property type="project" value="TreeGrafter"/>
</dbReference>
<evidence type="ECO:0000256" key="3">
    <source>
        <dbReference type="ARBA" id="ARBA00022723"/>
    </source>
</evidence>
<dbReference type="GO" id="GO:0006357">
    <property type="term" value="P:regulation of transcription by RNA polymerase II"/>
    <property type="evidence" value="ECO:0007669"/>
    <property type="project" value="TreeGrafter"/>
</dbReference>
<evidence type="ECO:0000256" key="1">
    <source>
        <dbReference type="ARBA" id="ARBA00004123"/>
    </source>
</evidence>
<feature type="domain" description="C2H2-type" evidence="10">
    <location>
        <begin position="203"/>
        <end position="232"/>
    </location>
</feature>
<dbReference type="SMART" id="SM00355">
    <property type="entry name" value="ZnF_C2H2"/>
    <property type="match status" value="6"/>
</dbReference>
<evidence type="ECO:0000256" key="6">
    <source>
        <dbReference type="ARBA" id="ARBA00022833"/>
    </source>
</evidence>
<evidence type="ECO:0000259" key="10">
    <source>
        <dbReference type="PROSITE" id="PS50157"/>
    </source>
</evidence>
<feature type="domain" description="C2H2-type" evidence="10">
    <location>
        <begin position="94"/>
        <end position="121"/>
    </location>
</feature>
<dbReference type="GO" id="GO:0008270">
    <property type="term" value="F:zinc ion binding"/>
    <property type="evidence" value="ECO:0007669"/>
    <property type="project" value="UniProtKB-KW"/>
</dbReference>
<keyword evidence="3" id="KW-0479">Metal-binding</keyword>
<dbReference type="PROSITE" id="PS00028">
    <property type="entry name" value="ZINC_FINGER_C2H2_1"/>
    <property type="match status" value="3"/>
</dbReference>
<feature type="domain" description="C2H2-type" evidence="10">
    <location>
        <begin position="122"/>
        <end position="149"/>
    </location>
</feature>
<comment type="subcellular location">
    <subcellularLocation>
        <location evidence="1">Nucleus</location>
    </subcellularLocation>
</comment>
<evidence type="ECO:0000256" key="4">
    <source>
        <dbReference type="ARBA" id="ARBA00022737"/>
    </source>
</evidence>
<dbReference type="InterPro" id="IPR036236">
    <property type="entry name" value="Znf_C2H2_sf"/>
</dbReference>
<feature type="compositionally biased region" description="Polar residues" evidence="9">
    <location>
        <begin position="63"/>
        <end position="83"/>
    </location>
</feature>
<dbReference type="PROSITE" id="PS50157">
    <property type="entry name" value="ZINC_FINGER_C2H2_2"/>
    <property type="match status" value="3"/>
</dbReference>
<evidence type="ECO:0000256" key="2">
    <source>
        <dbReference type="ARBA" id="ARBA00006991"/>
    </source>
</evidence>
<evidence type="ECO:0000256" key="9">
    <source>
        <dbReference type="SAM" id="MobiDB-lite"/>
    </source>
</evidence>
<evidence type="ECO:0000313" key="12">
    <source>
        <dbReference type="Proteomes" id="UP000694621"/>
    </source>
</evidence>
<proteinExistence type="inferred from homology"/>
<evidence type="ECO:0000256" key="7">
    <source>
        <dbReference type="ARBA" id="ARBA00023242"/>
    </source>
</evidence>
<dbReference type="Proteomes" id="UP000694621">
    <property type="component" value="Unplaced"/>
</dbReference>
<keyword evidence="6" id="KW-0862">Zinc</keyword>
<dbReference type="Ensembl" id="ENSAMXT00005028769.1">
    <property type="protein sequence ID" value="ENSAMXP00005026113.1"/>
    <property type="gene ID" value="ENSAMXG00005013200.1"/>
</dbReference>
<dbReference type="AlphaFoldDB" id="A0A8B9R979"/>
<organism evidence="11 12">
    <name type="scientific">Astyanax mexicanus</name>
    <name type="common">Blind cave fish</name>
    <name type="synonym">Astyanax fasciatus mexicanus</name>
    <dbReference type="NCBI Taxonomy" id="7994"/>
    <lineage>
        <taxon>Eukaryota</taxon>
        <taxon>Metazoa</taxon>
        <taxon>Chordata</taxon>
        <taxon>Craniata</taxon>
        <taxon>Vertebrata</taxon>
        <taxon>Euteleostomi</taxon>
        <taxon>Actinopterygii</taxon>
        <taxon>Neopterygii</taxon>
        <taxon>Teleostei</taxon>
        <taxon>Ostariophysi</taxon>
        <taxon>Characiformes</taxon>
        <taxon>Characoidei</taxon>
        <taxon>Acestrorhamphidae</taxon>
        <taxon>Acestrorhamphinae</taxon>
        <taxon>Astyanax</taxon>
    </lineage>
</organism>
<feature type="compositionally biased region" description="Polar residues" evidence="9">
    <location>
        <begin position="1"/>
        <end position="17"/>
    </location>
</feature>